<dbReference type="Proteomes" id="UP000783686">
    <property type="component" value="Unassembled WGS sequence"/>
</dbReference>
<dbReference type="Gene3D" id="3.30.1370.10">
    <property type="entry name" value="K Homology domain, type 1"/>
    <property type="match status" value="1"/>
</dbReference>
<dbReference type="InterPro" id="IPR036612">
    <property type="entry name" value="KH_dom_type_1_sf"/>
</dbReference>
<feature type="compositionally biased region" description="Polar residues" evidence="3">
    <location>
        <begin position="192"/>
        <end position="210"/>
    </location>
</feature>
<dbReference type="GO" id="GO:0005634">
    <property type="term" value="C:nucleus"/>
    <property type="evidence" value="ECO:0007669"/>
    <property type="project" value="TreeGrafter"/>
</dbReference>
<dbReference type="PANTHER" id="PTHR11208:SF42">
    <property type="entry name" value="QUAKING RELATED 54B, ISOFORM E"/>
    <property type="match status" value="1"/>
</dbReference>
<evidence type="ECO:0000313" key="6">
    <source>
        <dbReference type="Proteomes" id="UP000614601"/>
    </source>
</evidence>
<accession>A0A811LL27</accession>
<dbReference type="InterPro" id="IPR004087">
    <property type="entry name" value="KH_dom"/>
</dbReference>
<sequence>MDNHELLPQDDVWDAAALLAPSRTPTKSGANMLNGLDKTPRHAHGDVKSAQTTPTTPPTATGHDVSSNERQGSPSSSPNAEAVLAALQRCSIAAAERRRLRSITSNEAHDYHGYRQRSAAVPTAVPHPPPAPSAYQLHAGFNPSVYGFNVGLPASVNLPNTPLARPRQTVRTTPSTGGSSRDKVVFTRKPTVKSSQRSQGSPGTASSKSNLHNYCRELSAEMNGLDELVRWGTVDFTPTHARRLLTQELQRVETYVSRQEPCRPLRDQLGSGGSVLGTIGQPPLRVPPAVLNRTHRAAPRPEAYIVDDYSDDKSVTGSDSDDSDITSVEADTALEPNEEELEAVANEEPVYSVSTMPEYKLKAYGQSTPAGDVQSSANSSPQSSLGSSTQSSHSKTRLAPILEASQVPELKTKFLNEMPEDLHYLKKIGIPISQSQCAKLFIPKVEGYNFIGRIIGPRGISVRRLENETSCKILIRGRGSVKDGRKESQLRNKDGWQHLTEKLHVLVISSDPDPNRRRQRLDEAVESVRRLLTPQYDEYKRQQLLQLAIINGTYRP</sequence>
<keyword evidence="1 2" id="KW-0694">RNA-binding</keyword>
<comment type="caution">
    <text evidence="5">The sequence shown here is derived from an EMBL/GenBank/DDBJ whole genome shotgun (WGS) entry which is preliminary data.</text>
</comment>
<name>A0A811LL27_9BILA</name>
<dbReference type="Proteomes" id="UP000614601">
    <property type="component" value="Unassembled WGS sequence"/>
</dbReference>
<feature type="compositionally biased region" description="Basic and acidic residues" evidence="3">
    <location>
        <begin position="38"/>
        <end position="47"/>
    </location>
</feature>
<evidence type="ECO:0000313" key="5">
    <source>
        <dbReference type="EMBL" id="CAD5227628.1"/>
    </source>
</evidence>
<dbReference type="EMBL" id="CAJFCW020000006">
    <property type="protein sequence ID" value="CAG9123445.1"/>
    <property type="molecule type" value="Genomic_DNA"/>
</dbReference>
<feature type="domain" description="K Homology" evidence="4">
    <location>
        <begin position="434"/>
        <end position="533"/>
    </location>
</feature>
<dbReference type="SMART" id="SM00322">
    <property type="entry name" value="KH"/>
    <property type="match status" value="1"/>
</dbReference>
<dbReference type="EMBL" id="CAJFDH010000006">
    <property type="protein sequence ID" value="CAD5227628.1"/>
    <property type="molecule type" value="Genomic_DNA"/>
</dbReference>
<organism evidence="5 6">
    <name type="scientific">Bursaphelenchus okinawaensis</name>
    <dbReference type="NCBI Taxonomy" id="465554"/>
    <lineage>
        <taxon>Eukaryota</taxon>
        <taxon>Metazoa</taxon>
        <taxon>Ecdysozoa</taxon>
        <taxon>Nematoda</taxon>
        <taxon>Chromadorea</taxon>
        <taxon>Rhabditida</taxon>
        <taxon>Tylenchina</taxon>
        <taxon>Tylenchomorpha</taxon>
        <taxon>Aphelenchoidea</taxon>
        <taxon>Aphelenchoididae</taxon>
        <taxon>Bursaphelenchus</taxon>
    </lineage>
</organism>
<dbReference type="SUPFAM" id="SSF54791">
    <property type="entry name" value="Eukaryotic type KH-domain (KH-domain type I)"/>
    <property type="match status" value="1"/>
</dbReference>
<feature type="compositionally biased region" description="Low complexity" evidence="3">
    <location>
        <begin position="52"/>
        <end position="61"/>
    </location>
</feature>
<evidence type="ECO:0000256" key="1">
    <source>
        <dbReference type="ARBA" id="ARBA00022884"/>
    </source>
</evidence>
<dbReference type="InterPro" id="IPR055256">
    <property type="entry name" value="KH_1_KHDC4/BBP-like"/>
</dbReference>
<reference evidence="5" key="1">
    <citation type="submission" date="2020-09" db="EMBL/GenBank/DDBJ databases">
        <authorList>
            <person name="Kikuchi T."/>
        </authorList>
    </citation>
    <scope>NUCLEOTIDE SEQUENCE</scope>
    <source>
        <strain evidence="5">SH1</strain>
    </source>
</reference>
<dbReference type="InterPro" id="IPR045071">
    <property type="entry name" value="BBP-like"/>
</dbReference>
<protein>
    <recommendedName>
        <fullName evidence="4">K Homology domain-containing protein</fullName>
    </recommendedName>
</protein>
<feature type="region of interest" description="Disordered" evidence="3">
    <location>
        <begin position="366"/>
        <end position="396"/>
    </location>
</feature>
<dbReference type="AlphaFoldDB" id="A0A811LL27"/>
<dbReference type="Pfam" id="PF22675">
    <property type="entry name" value="KH-I_KHDC4-BBP"/>
    <property type="match status" value="1"/>
</dbReference>
<dbReference type="GO" id="GO:0003729">
    <property type="term" value="F:mRNA binding"/>
    <property type="evidence" value="ECO:0007669"/>
    <property type="project" value="TreeGrafter"/>
</dbReference>
<evidence type="ECO:0000256" key="2">
    <source>
        <dbReference type="PROSITE-ProRule" id="PRU00117"/>
    </source>
</evidence>
<dbReference type="GO" id="GO:0048024">
    <property type="term" value="P:regulation of mRNA splicing, via spliceosome"/>
    <property type="evidence" value="ECO:0007669"/>
    <property type="project" value="TreeGrafter"/>
</dbReference>
<feature type="region of interest" description="Disordered" evidence="3">
    <location>
        <begin position="158"/>
        <end position="210"/>
    </location>
</feature>
<feature type="region of interest" description="Disordered" evidence="3">
    <location>
        <begin position="23"/>
        <end position="80"/>
    </location>
</feature>
<feature type="compositionally biased region" description="Polar residues" evidence="3">
    <location>
        <begin position="64"/>
        <end position="79"/>
    </location>
</feature>
<dbReference type="PROSITE" id="PS50084">
    <property type="entry name" value="KH_TYPE_1"/>
    <property type="match status" value="1"/>
</dbReference>
<keyword evidence="6" id="KW-1185">Reference proteome</keyword>
<evidence type="ECO:0000256" key="3">
    <source>
        <dbReference type="SAM" id="MobiDB-lite"/>
    </source>
</evidence>
<feature type="compositionally biased region" description="Low complexity" evidence="3">
    <location>
        <begin position="374"/>
        <end position="393"/>
    </location>
</feature>
<feature type="region of interest" description="Disordered" evidence="3">
    <location>
        <begin position="295"/>
        <end position="325"/>
    </location>
</feature>
<proteinExistence type="predicted"/>
<dbReference type="OrthoDB" id="397265at2759"/>
<gene>
    <name evidence="5" type="ORF">BOKJ2_LOCUS12268</name>
</gene>
<evidence type="ECO:0000259" key="4">
    <source>
        <dbReference type="SMART" id="SM00322"/>
    </source>
</evidence>
<dbReference type="PANTHER" id="PTHR11208">
    <property type="entry name" value="RNA-BINDING PROTEIN RELATED"/>
    <property type="match status" value="1"/>
</dbReference>
<feature type="compositionally biased region" description="Polar residues" evidence="3">
    <location>
        <begin position="169"/>
        <end position="179"/>
    </location>
</feature>